<dbReference type="InterPro" id="IPR029063">
    <property type="entry name" value="SAM-dependent_MTases_sf"/>
</dbReference>
<dbReference type="PANTHER" id="PTHR43861">
    <property type="entry name" value="TRANS-ACONITATE 2-METHYLTRANSFERASE-RELATED"/>
    <property type="match status" value="1"/>
</dbReference>
<dbReference type="Proteomes" id="UP000033847">
    <property type="component" value="Unassembled WGS sequence"/>
</dbReference>
<dbReference type="SUPFAM" id="SSF53335">
    <property type="entry name" value="S-adenosyl-L-methionine-dependent methyltransferases"/>
    <property type="match status" value="1"/>
</dbReference>
<evidence type="ECO:0000313" key="3">
    <source>
        <dbReference type="Proteomes" id="UP000033847"/>
    </source>
</evidence>
<dbReference type="Gene3D" id="3.40.50.150">
    <property type="entry name" value="Vaccinia Virus protein VP39"/>
    <property type="match status" value="1"/>
</dbReference>
<sequence>MNSETFSEKKYSDARWAEFSKPEDIRIKIALRMIGENKKVLDIGAYNGKISKKIKESGNEVWAVDATDAFAAEFSAAGIDFTKANIEEMLPYADNMFDVVFAGEVIEHLVNTDGFIREIKRVLKKEGFLVLTTPNTASLARRTLLLLGRNPFFEASYTYPGDSAAGHLRYFTYDLLRDFLKSHGFNIVERTSEVVNFSGSVSSAFLAKLFPALGRSLIVKAVVNK</sequence>
<dbReference type="GO" id="GO:0008757">
    <property type="term" value="F:S-adenosylmethionine-dependent methyltransferase activity"/>
    <property type="evidence" value="ECO:0007669"/>
    <property type="project" value="InterPro"/>
</dbReference>
<organism evidence="2 3">
    <name type="scientific">candidate division WWE3 bacterium GW2011_GWF1_42_14</name>
    <dbReference type="NCBI Taxonomy" id="1619138"/>
    <lineage>
        <taxon>Bacteria</taxon>
        <taxon>Katanobacteria</taxon>
    </lineage>
</organism>
<evidence type="ECO:0000259" key="1">
    <source>
        <dbReference type="Pfam" id="PF08241"/>
    </source>
</evidence>
<comment type="caution">
    <text evidence="2">The sequence shown here is derived from an EMBL/GenBank/DDBJ whole genome shotgun (WGS) entry which is preliminary data.</text>
</comment>
<feature type="domain" description="Methyltransferase type 11" evidence="1">
    <location>
        <begin position="41"/>
        <end position="131"/>
    </location>
</feature>
<gene>
    <name evidence="2" type="ORF">UV00_C0001G0008</name>
</gene>
<proteinExistence type="predicted"/>
<dbReference type="AlphaFoldDB" id="A0A0G0YS34"/>
<name>A0A0G0YS34_UNCKA</name>
<dbReference type="EMBL" id="LCCU01000001">
    <property type="protein sequence ID" value="KKS39440.1"/>
    <property type="molecule type" value="Genomic_DNA"/>
</dbReference>
<dbReference type="CDD" id="cd02440">
    <property type="entry name" value="AdoMet_MTases"/>
    <property type="match status" value="1"/>
</dbReference>
<protein>
    <submittedName>
        <fullName evidence="2">Two-component response regulator</fullName>
    </submittedName>
</protein>
<dbReference type="Pfam" id="PF08241">
    <property type="entry name" value="Methyltransf_11"/>
    <property type="match status" value="1"/>
</dbReference>
<evidence type="ECO:0000313" key="2">
    <source>
        <dbReference type="EMBL" id="KKS39440.1"/>
    </source>
</evidence>
<dbReference type="InterPro" id="IPR013216">
    <property type="entry name" value="Methyltransf_11"/>
</dbReference>
<accession>A0A0G0YS34</accession>
<reference evidence="2 3" key="1">
    <citation type="journal article" date="2015" name="Nature">
        <title>rRNA introns, odd ribosomes, and small enigmatic genomes across a large radiation of phyla.</title>
        <authorList>
            <person name="Brown C.T."/>
            <person name="Hug L.A."/>
            <person name="Thomas B.C."/>
            <person name="Sharon I."/>
            <person name="Castelle C.J."/>
            <person name="Singh A."/>
            <person name="Wilkins M.J."/>
            <person name="Williams K.H."/>
            <person name="Banfield J.F."/>
        </authorList>
    </citation>
    <scope>NUCLEOTIDE SEQUENCE [LARGE SCALE GENOMIC DNA]</scope>
</reference>